<accession>R7RXE8</accession>
<proteinExistence type="predicted"/>
<reference evidence="7" key="1">
    <citation type="journal article" date="2012" name="Science">
        <title>The Paleozoic origin of enzymatic lignin decomposition reconstructed from 31 fungal genomes.</title>
        <authorList>
            <person name="Floudas D."/>
            <person name="Binder M."/>
            <person name="Riley R."/>
            <person name="Barry K."/>
            <person name="Blanchette R.A."/>
            <person name="Henrissat B."/>
            <person name="Martinez A.T."/>
            <person name="Otillar R."/>
            <person name="Spatafora J.W."/>
            <person name="Yadav J.S."/>
            <person name="Aerts A."/>
            <person name="Benoit I."/>
            <person name="Boyd A."/>
            <person name="Carlson A."/>
            <person name="Copeland A."/>
            <person name="Coutinho P.M."/>
            <person name="de Vries R.P."/>
            <person name="Ferreira P."/>
            <person name="Findley K."/>
            <person name="Foster B."/>
            <person name="Gaskell J."/>
            <person name="Glotzer D."/>
            <person name="Gorecki P."/>
            <person name="Heitman J."/>
            <person name="Hesse C."/>
            <person name="Hori C."/>
            <person name="Igarashi K."/>
            <person name="Jurgens J.A."/>
            <person name="Kallen N."/>
            <person name="Kersten P."/>
            <person name="Kohler A."/>
            <person name="Kuees U."/>
            <person name="Kumar T.K.A."/>
            <person name="Kuo A."/>
            <person name="LaButti K."/>
            <person name="Larrondo L.F."/>
            <person name="Lindquist E."/>
            <person name="Ling A."/>
            <person name="Lombard V."/>
            <person name="Lucas S."/>
            <person name="Lundell T."/>
            <person name="Martin R."/>
            <person name="McLaughlin D.J."/>
            <person name="Morgenstern I."/>
            <person name="Morin E."/>
            <person name="Murat C."/>
            <person name="Nagy L.G."/>
            <person name="Nolan M."/>
            <person name="Ohm R.A."/>
            <person name="Patyshakuliyeva A."/>
            <person name="Rokas A."/>
            <person name="Ruiz-Duenas F.J."/>
            <person name="Sabat G."/>
            <person name="Salamov A."/>
            <person name="Samejima M."/>
            <person name="Schmutz J."/>
            <person name="Slot J.C."/>
            <person name="St John F."/>
            <person name="Stenlid J."/>
            <person name="Sun H."/>
            <person name="Sun S."/>
            <person name="Syed K."/>
            <person name="Tsang A."/>
            <person name="Wiebenga A."/>
            <person name="Young D."/>
            <person name="Pisabarro A."/>
            <person name="Eastwood D.C."/>
            <person name="Martin F."/>
            <person name="Cullen D."/>
            <person name="Grigoriev I.V."/>
            <person name="Hibbett D.S."/>
        </authorList>
    </citation>
    <scope>NUCLEOTIDE SEQUENCE [LARGE SCALE GENOMIC DNA]</scope>
    <source>
        <strain evidence="7">FP-91666</strain>
    </source>
</reference>
<evidence type="ECO:0000256" key="3">
    <source>
        <dbReference type="ARBA" id="ARBA00023098"/>
    </source>
</evidence>
<dbReference type="PANTHER" id="PTHR24185:SF1">
    <property type="entry name" value="CALCIUM-INDEPENDENT PHOSPHOLIPASE A2-GAMMA"/>
    <property type="match status" value="1"/>
</dbReference>
<dbReference type="KEGG" id="shs:STEHIDRAFT_21028"/>
<dbReference type="GO" id="GO:0047499">
    <property type="term" value="F:calcium-independent phospholipase A2 activity"/>
    <property type="evidence" value="ECO:0007669"/>
    <property type="project" value="TreeGrafter"/>
</dbReference>
<evidence type="ECO:0000256" key="4">
    <source>
        <dbReference type="PROSITE-ProRule" id="PRU01161"/>
    </source>
</evidence>
<comment type="caution">
    <text evidence="4">Lacks conserved residue(s) required for the propagation of feature annotation.</text>
</comment>
<evidence type="ECO:0000256" key="1">
    <source>
        <dbReference type="ARBA" id="ARBA00022801"/>
    </source>
</evidence>
<evidence type="ECO:0000313" key="6">
    <source>
        <dbReference type="EMBL" id="EIM79535.1"/>
    </source>
</evidence>
<dbReference type="InterPro" id="IPR002641">
    <property type="entry name" value="PNPLA_dom"/>
</dbReference>
<keyword evidence="7" id="KW-1185">Reference proteome</keyword>
<evidence type="ECO:0000256" key="2">
    <source>
        <dbReference type="ARBA" id="ARBA00022963"/>
    </source>
</evidence>
<dbReference type="GO" id="GO:0016020">
    <property type="term" value="C:membrane"/>
    <property type="evidence" value="ECO:0007669"/>
    <property type="project" value="TreeGrafter"/>
</dbReference>
<evidence type="ECO:0000259" key="5">
    <source>
        <dbReference type="PROSITE" id="PS51635"/>
    </source>
</evidence>
<dbReference type="GO" id="GO:0019369">
    <property type="term" value="P:arachidonate metabolic process"/>
    <property type="evidence" value="ECO:0007669"/>
    <property type="project" value="TreeGrafter"/>
</dbReference>
<dbReference type="Pfam" id="PF01734">
    <property type="entry name" value="Patatin"/>
    <property type="match status" value="1"/>
</dbReference>
<feature type="short sequence motif" description="GXGXXG" evidence="4">
    <location>
        <begin position="4"/>
        <end position="9"/>
    </location>
</feature>
<protein>
    <submittedName>
        <fullName evidence="6">FabD/lysophospholipase-like protein</fullName>
    </submittedName>
</protein>
<feature type="non-terminal residue" evidence="6">
    <location>
        <position position="89"/>
    </location>
</feature>
<sequence length="89" mass="9520">SPDGGGIRGLSTLYILKTIMISIQDEKKLPKEPLPCEVFDLIGGTSTGGLIALMLGRLRMSVDDAIRAYAKLSKKVFSQTKTGLAPNGR</sequence>
<dbReference type="AlphaFoldDB" id="R7RXE8"/>
<dbReference type="GeneID" id="18804284"/>
<feature type="non-terminal residue" evidence="6">
    <location>
        <position position="1"/>
    </location>
</feature>
<organism evidence="6 7">
    <name type="scientific">Stereum hirsutum (strain FP-91666)</name>
    <name type="common">White-rot fungus</name>
    <dbReference type="NCBI Taxonomy" id="721885"/>
    <lineage>
        <taxon>Eukaryota</taxon>
        <taxon>Fungi</taxon>
        <taxon>Dikarya</taxon>
        <taxon>Basidiomycota</taxon>
        <taxon>Agaricomycotina</taxon>
        <taxon>Agaricomycetes</taxon>
        <taxon>Russulales</taxon>
        <taxon>Stereaceae</taxon>
        <taxon>Stereum</taxon>
    </lineage>
</organism>
<dbReference type="GO" id="GO:0016042">
    <property type="term" value="P:lipid catabolic process"/>
    <property type="evidence" value="ECO:0007669"/>
    <property type="project" value="UniProtKB-KW"/>
</dbReference>
<feature type="short sequence motif" description="GXSXG" evidence="4">
    <location>
        <begin position="44"/>
        <end position="48"/>
    </location>
</feature>
<gene>
    <name evidence="6" type="ORF">STEHIDRAFT_21028</name>
</gene>
<dbReference type="Gene3D" id="3.40.1090.10">
    <property type="entry name" value="Cytosolic phospholipase A2 catalytic domain"/>
    <property type="match status" value="1"/>
</dbReference>
<dbReference type="EMBL" id="JH687403">
    <property type="protein sequence ID" value="EIM79535.1"/>
    <property type="molecule type" value="Genomic_DNA"/>
</dbReference>
<dbReference type="InterPro" id="IPR016035">
    <property type="entry name" value="Acyl_Trfase/lysoPLipase"/>
</dbReference>
<dbReference type="OrthoDB" id="630895at2759"/>
<dbReference type="Proteomes" id="UP000053927">
    <property type="component" value="Unassembled WGS sequence"/>
</dbReference>
<dbReference type="RefSeq" id="XP_007311303.1">
    <property type="nucleotide sequence ID" value="XM_007311241.1"/>
</dbReference>
<keyword evidence="1" id="KW-0378">Hydrolase</keyword>
<name>R7RXE8_STEHR</name>
<dbReference type="GO" id="GO:0046486">
    <property type="term" value="P:glycerolipid metabolic process"/>
    <property type="evidence" value="ECO:0007669"/>
    <property type="project" value="UniProtKB-ARBA"/>
</dbReference>
<feature type="domain" description="PNPLA" evidence="5">
    <location>
        <begin position="1"/>
        <end position="89"/>
    </location>
</feature>
<dbReference type="SUPFAM" id="SSF52151">
    <property type="entry name" value="FabD/lysophospholipase-like"/>
    <property type="match status" value="1"/>
</dbReference>
<dbReference type="OMA" id="PLKLCDY"/>
<dbReference type="eggNOG" id="ENOG502SEKY">
    <property type="taxonomic scope" value="Eukaryota"/>
</dbReference>
<dbReference type="PROSITE" id="PS51635">
    <property type="entry name" value="PNPLA"/>
    <property type="match status" value="1"/>
</dbReference>
<evidence type="ECO:0000313" key="7">
    <source>
        <dbReference type="Proteomes" id="UP000053927"/>
    </source>
</evidence>
<dbReference type="PANTHER" id="PTHR24185">
    <property type="entry name" value="CALCIUM-INDEPENDENT PHOSPHOLIPASE A2-GAMMA"/>
    <property type="match status" value="1"/>
</dbReference>
<keyword evidence="2" id="KW-0442">Lipid degradation</keyword>
<keyword evidence="3" id="KW-0443">Lipid metabolism</keyword>